<dbReference type="GeneID" id="17254124"/>
<keyword evidence="1" id="KW-0547">Nucleotide-binding</keyword>
<keyword evidence="6" id="KW-1185">Reference proteome</keyword>
<dbReference type="InterPro" id="IPR011629">
    <property type="entry name" value="CobW-like_C"/>
</dbReference>
<name>A0A0D3I9J6_EMIH1</name>
<evidence type="ECO:0000313" key="5">
    <source>
        <dbReference type="EnsemblProtists" id="EOD07931"/>
    </source>
</evidence>
<dbReference type="PANTHER" id="PTHR13748">
    <property type="entry name" value="COBW-RELATED"/>
    <property type="match status" value="1"/>
</dbReference>
<proteinExistence type="predicted"/>
<dbReference type="Gene3D" id="3.30.1220.10">
    <property type="entry name" value="CobW-like, C-terminal domain"/>
    <property type="match status" value="1"/>
</dbReference>
<reference evidence="5" key="2">
    <citation type="submission" date="2024-10" db="UniProtKB">
        <authorList>
            <consortium name="EnsemblProtists"/>
        </authorList>
    </citation>
    <scope>IDENTIFICATION</scope>
</reference>
<protein>
    <recommendedName>
        <fullName evidence="4">CobW C-terminal domain-containing protein</fullName>
    </recommendedName>
</protein>
<keyword evidence="2" id="KW-0143">Chaperone</keyword>
<evidence type="ECO:0000256" key="1">
    <source>
        <dbReference type="ARBA" id="ARBA00022741"/>
    </source>
</evidence>
<dbReference type="GO" id="GO:0000166">
    <property type="term" value="F:nucleotide binding"/>
    <property type="evidence" value="ECO:0007669"/>
    <property type="project" value="UniProtKB-KW"/>
</dbReference>
<dbReference type="Pfam" id="PF07683">
    <property type="entry name" value="CobW_C"/>
    <property type="match status" value="1"/>
</dbReference>
<dbReference type="SUPFAM" id="SSF90002">
    <property type="entry name" value="Hypothetical protein YjiA, C-terminal domain"/>
    <property type="match status" value="1"/>
</dbReference>
<dbReference type="EnsemblProtists" id="EOD07931">
    <property type="protein sequence ID" value="EOD07931"/>
    <property type="gene ID" value="EMIHUDRAFT_217929"/>
</dbReference>
<dbReference type="HOGENOM" id="CLU_1411183_0_0_1"/>
<dbReference type="GO" id="GO:0005737">
    <property type="term" value="C:cytoplasm"/>
    <property type="evidence" value="ECO:0007669"/>
    <property type="project" value="TreeGrafter"/>
</dbReference>
<feature type="region of interest" description="Disordered" evidence="3">
    <location>
        <begin position="65"/>
        <end position="85"/>
    </location>
</feature>
<reference evidence="6" key="1">
    <citation type="journal article" date="2013" name="Nature">
        <title>Pan genome of the phytoplankton Emiliania underpins its global distribution.</title>
        <authorList>
            <person name="Read B.A."/>
            <person name="Kegel J."/>
            <person name="Klute M.J."/>
            <person name="Kuo A."/>
            <person name="Lefebvre S.C."/>
            <person name="Maumus F."/>
            <person name="Mayer C."/>
            <person name="Miller J."/>
            <person name="Monier A."/>
            <person name="Salamov A."/>
            <person name="Young J."/>
            <person name="Aguilar M."/>
            <person name="Claverie J.M."/>
            <person name="Frickenhaus S."/>
            <person name="Gonzalez K."/>
            <person name="Herman E.K."/>
            <person name="Lin Y.C."/>
            <person name="Napier J."/>
            <person name="Ogata H."/>
            <person name="Sarno A.F."/>
            <person name="Shmutz J."/>
            <person name="Schroeder D."/>
            <person name="de Vargas C."/>
            <person name="Verret F."/>
            <person name="von Dassow P."/>
            <person name="Valentin K."/>
            <person name="Van de Peer Y."/>
            <person name="Wheeler G."/>
            <person name="Dacks J.B."/>
            <person name="Delwiche C.F."/>
            <person name="Dyhrman S.T."/>
            <person name="Glockner G."/>
            <person name="John U."/>
            <person name="Richards T."/>
            <person name="Worden A.Z."/>
            <person name="Zhang X."/>
            <person name="Grigoriev I.V."/>
            <person name="Allen A.E."/>
            <person name="Bidle K."/>
            <person name="Borodovsky M."/>
            <person name="Bowler C."/>
            <person name="Brownlee C."/>
            <person name="Cock J.M."/>
            <person name="Elias M."/>
            <person name="Gladyshev V.N."/>
            <person name="Groth M."/>
            <person name="Guda C."/>
            <person name="Hadaegh A."/>
            <person name="Iglesias-Rodriguez M.D."/>
            <person name="Jenkins J."/>
            <person name="Jones B.M."/>
            <person name="Lawson T."/>
            <person name="Leese F."/>
            <person name="Lindquist E."/>
            <person name="Lobanov A."/>
            <person name="Lomsadze A."/>
            <person name="Malik S.B."/>
            <person name="Marsh M.E."/>
            <person name="Mackinder L."/>
            <person name="Mock T."/>
            <person name="Mueller-Roeber B."/>
            <person name="Pagarete A."/>
            <person name="Parker M."/>
            <person name="Probert I."/>
            <person name="Quesneville H."/>
            <person name="Raines C."/>
            <person name="Rensing S.A."/>
            <person name="Riano-Pachon D.M."/>
            <person name="Richier S."/>
            <person name="Rokitta S."/>
            <person name="Shiraiwa Y."/>
            <person name="Soanes D.M."/>
            <person name="van der Giezen M."/>
            <person name="Wahlund T.M."/>
            <person name="Williams B."/>
            <person name="Wilson W."/>
            <person name="Wolfe G."/>
            <person name="Wurch L.L."/>
        </authorList>
    </citation>
    <scope>NUCLEOTIDE SEQUENCE</scope>
</reference>
<accession>A0A0D3I9J6</accession>
<dbReference type="RefSeq" id="XP_005760360.1">
    <property type="nucleotide sequence ID" value="XM_005760303.1"/>
</dbReference>
<dbReference type="InterPro" id="IPR051316">
    <property type="entry name" value="Zinc-reg_GTPase_activator"/>
</dbReference>
<evidence type="ECO:0000256" key="3">
    <source>
        <dbReference type="SAM" id="MobiDB-lite"/>
    </source>
</evidence>
<evidence type="ECO:0000259" key="4">
    <source>
        <dbReference type="Pfam" id="PF07683"/>
    </source>
</evidence>
<dbReference type="Proteomes" id="UP000013827">
    <property type="component" value="Unassembled WGS sequence"/>
</dbReference>
<dbReference type="PANTHER" id="PTHR13748:SF70">
    <property type="entry name" value="COBW_HYPB_UREG NUCLEOTIDE-BINDING DOMAIN-CONTAINING PROTEIN"/>
    <property type="match status" value="1"/>
</dbReference>
<evidence type="ECO:0000256" key="2">
    <source>
        <dbReference type="ARBA" id="ARBA00023186"/>
    </source>
</evidence>
<evidence type="ECO:0000313" key="6">
    <source>
        <dbReference type="Proteomes" id="UP000013827"/>
    </source>
</evidence>
<dbReference type="STRING" id="2903.R1DAL3"/>
<feature type="domain" description="CobW C-terminal" evidence="4">
    <location>
        <begin position="100"/>
        <end position="184"/>
    </location>
</feature>
<dbReference type="InterPro" id="IPR036627">
    <property type="entry name" value="CobW-likC_sf"/>
</dbReference>
<sequence length="193" mass="21277">MNKADLVSEEALGVAVQLVRCLNRTARVLPTRRAQVADVGSLLNQHAFSLQRALAVDARFLEDRENSNGARESARPQQPRPAAPPEWETAAASHVHALFGSVGLEAACDLDELSFHDWIEGVFAQYGKRLYRCKGMLFFETACASRPRCHVECERMAADAVEAQVAAERRSRLIFIGRTRGIEQVLEGGFAAL</sequence>
<organism evidence="5 6">
    <name type="scientific">Emiliania huxleyi (strain CCMP1516)</name>
    <dbReference type="NCBI Taxonomy" id="280463"/>
    <lineage>
        <taxon>Eukaryota</taxon>
        <taxon>Haptista</taxon>
        <taxon>Haptophyta</taxon>
        <taxon>Prymnesiophyceae</taxon>
        <taxon>Isochrysidales</taxon>
        <taxon>Noelaerhabdaceae</taxon>
        <taxon>Emiliania</taxon>
    </lineage>
</organism>
<dbReference type="KEGG" id="ehx:EMIHUDRAFT_217929"/>
<dbReference type="AlphaFoldDB" id="A0A0D3I9J6"/>
<dbReference type="PaxDb" id="2903-EOD07931"/>